<reference evidence="11 12" key="1">
    <citation type="submission" date="2013-11" db="EMBL/GenBank/DDBJ databases">
        <title>Genome sequencing of Stegodyphus mimosarum.</title>
        <authorList>
            <person name="Bechsgaard J."/>
        </authorList>
    </citation>
    <scope>NUCLEOTIDE SEQUENCE [LARGE SCALE GENOMIC DNA]</scope>
</reference>
<dbReference type="PANTHER" id="PTHR13080">
    <property type="entry name" value="ATP SYNTHASE F CHAIN, MITOCHONDRIAL-RELATED"/>
    <property type="match status" value="1"/>
</dbReference>
<keyword evidence="8 10" id="KW-0472">Membrane</keyword>
<comment type="similarity">
    <text evidence="2">Belongs to the ATPase F chain family.</text>
</comment>
<keyword evidence="4" id="KW-0138">CF(0)</keyword>
<evidence type="ECO:0000256" key="7">
    <source>
        <dbReference type="ARBA" id="ARBA00023128"/>
    </source>
</evidence>
<keyword evidence="10" id="KW-0812">Transmembrane</keyword>
<dbReference type="Proteomes" id="UP000054359">
    <property type="component" value="Unassembled WGS sequence"/>
</dbReference>
<evidence type="ECO:0000313" key="11">
    <source>
        <dbReference type="EMBL" id="KFM71570.1"/>
    </source>
</evidence>
<protein>
    <submittedName>
        <fullName evidence="11">Putative ATP synthase subunit f, mitochondrial</fullName>
    </submittedName>
</protein>
<dbReference type="GO" id="GO:0045259">
    <property type="term" value="C:proton-transporting ATP synthase complex"/>
    <property type="evidence" value="ECO:0007669"/>
    <property type="project" value="UniProtKB-KW"/>
</dbReference>
<keyword evidence="7" id="KW-0496">Mitochondrion</keyword>
<dbReference type="GO" id="GO:0042776">
    <property type="term" value="P:proton motive force-driven mitochondrial ATP synthesis"/>
    <property type="evidence" value="ECO:0007669"/>
    <property type="project" value="TreeGrafter"/>
</dbReference>
<keyword evidence="6" id="KW-0406">Ion transport</keyword>
<keyword evidence="10" id="KW-1133">Transmembrane helix</keyword>
<keyword evidence="5" id="KW-0375">Hydrogen ion transport</keyword>
<keyword evidence="12" id="KW-1185">Reference proteome</keyword>
<dbReference type="GO" id="GO:0046933">
    <property type="term" value="F:proton-transporting ATP synthase activity, rotational mechanism"/>
    <property type="evidence" value="ECO:0007669"/>
    <property type="project" value="TreeGrafter"/>
</dbReference>
<keyword evidence="9" id="KW-0066">ATP synthesis</keyword>
<feature type="non-terminal residue" evidence="11">
    <location>
        <position position="112"/>
    </location>
</feature>
<sequence>MVLGGLFKGFGRYPVEYNERVHGPYDPSVYYGKKDIPLSEVKIGELGSWLARRNKSPSAMIGAVSRAWWRWQFKYSEPKKAGLTPVVHLTVGLMVLFYIINYEHLRYHKHYK</sequence>
<evidence type="ECO:0000256" key="6">
    <source>
        <dbReference type="ARBA" id="ARBA00023065"/>
    </source>
</evidence>
<dbReference type="PANTHER" id="PTHR13080:SF20">
    <property type="entry name" value="ATP SYNTHASE SUBUNIT F, MITOCHONDRIAL-RELATED"/>
    <property type="match status" value="1"/>
</dbReference>
<evidence type="ECO:0000256" key="9">
    <source>
        <dbReference type="ARBA" id="ARBA00023310"/>
    </source>
</evidence>
<evidence type="ECO:0000256" key="5">
    <source>
        <dbReference type="ARBA" id="ARBA00022781"/>
    </source>
</evidence>
<evidence type="ECO:0000256" key="4">
    <source>
        <dbReference type="ARBA" id="ARBA00022547"/>
    </source>
</evidence>
<dbReference type="Pfam" id="PF10206">
    <property type="entry name" value="WRW"/>
    <property type="match status" value="1"/>
</dbReference>
<keyword evidence="3" id="KW-0813">Transport</keyword>
<comment type="subcellular location">
    <subcellularLocation>
        <location evidence="1">Mitochondrion membrane</location>
    </subcellularLocation>
</comment>
<evidence type="ECO:0000256" key="10">
    <source>
        <dbReference type="SAM" id="Phobius"/>
    </source>
</evidence>
<feature type="transmembrane region" description="Helical" evidence="10">
    <location>
        <begin position="81"/>
        <end position="100"/>
    </location>
</feature>
<evidence type="ECO:0000256" key="1">
    <source>
        <dbReference type="ARBA" id="ARBA00004325"/>
    </source>
</evidence>
<dbReference type="GO" id="GO:0031966">
    <property type="term" value="C:mitochondrial membrane"/>
    <property type="evidence" value="ECO:0007669"/>
    <property type="project" value="UniProtKB-SubCell"/>
</dbReference>
<dbReference type="InterPro" id="IPR019344">
    <property type="entry name" value="F1F0-ATPsyn_F_prd"/>
</dbReference>
<evidence type="ECO:0000256" key="8">
    <source>
        <dbReference type="ARBA" id="ARBA00023136"/>
    </source>
</evidence>
<name>A0A087U2I1_STEMI</name>
<accession>A0A087U2I1</accession>
<dbReference type="OMA" id="HKYVQPK"/>
<gene>
    <name evidence="11" type="ORF">X975_16084</name>
</gene>
<evidence type="ECO:0000256" key="3">
    <source>
        <dbReference type="ARBA" id="ARBA00022448"/>
    </source>
</evidence>
<proteinExistence type="inferred from homology"/>
<dbReference type="AlphaFoldDB" id="A0A087U2I1"/>
<evidence type="ECO:0000256" key="2">
    <source>
        <dbReference type="ARBA" id="ARBA00005895"/>
    </source>
</evidence>
<dbReference type="STRING" id="407821.A0A087U2I1"/>
<dbReference type="OrthoDB" id="8921675at2759"/>
<dbReference type="EMBL" id="KK117843">
    <property type="protein sequence ID" value="KFM71570.1"/>
    <property type="molecule type" value="Genomic_DNA"/>
</dbReference>
<organism evidence="11 12">
    <name type="scientific">Stegodyphus mimosarum</name>
    <name type="common">African social velvet spider</name>
    <dbReference type="NCBI Taxonomy" id="407821"/>
    <lineage>
        <taxon>Eukaryota</taxon>
        <taxon>Metazoa</taxon>
        <taxon>Ecdysozoa</taxon>
        <taxon>Arthropoda</taxon>
        <taxon>Chelicerata</taxon>
        <taxon>Arachnida</taxon>
        <taxon>Araneae</taxon>
        <taxon>Araneomorphae</taxon>
        <taxon>Entelegynae</taxon>
        <taxon>Eresoidea</taxon>
        <taxon>Eresidae</taxon>
        <taxon>Stegodyphus</taxon>
    </lineage>
</organism>
<evidence type="ECO:0000313" key="12">
    <source>
        <dbReference type="Proteomes" id="UP000054359"/>
    </source>
</evidence>